<keyword evidence="2" id="KW-1185">Reference proteome</keyword>
<keyword evidence="1" id="KW-0732">Signal</keyword>
<evidence type="ECO:0000256" key="1">
    <source>
        <dbReference type="SAM" id="SignalP"/>
    </source>
</evidence>
<evidence type="ECO:0000313" key="2">
    <source>
        <dbReference type="Proteomes" id="UP000504606"/>
    </source>
</evidence>
<dbReference type="AlphaFoldDB" id="A0A6J1SHR2"/>
<accession>A0A6J1SHR2</accession>
<name>A0A6J1SHR2_FRAOC</name>
<dbReference type="RefSeq" id="XP_026280248.1">
    <property type="nucleotide sequence ID" value="XM_026424463.2"/>
</dbReference>
<organism evidence="2 3">
    <name type="scientific">Frankliniella occidentalis</name>
    <name type="common">Western flower thrips</name>
    <name type="synonym">Euthrips occidentalis</name>
    <dbReference type="NCBI Taxonomy" id="133901"/>
    <lineage>
        <taxon>Eukaryota</taxon>
        <taxon>Metazoa</taxon>
        <taxon>Ecdysozoa</taxon>
        <taxon>Arthropoda</taxon>
        <taxon>Hexapoda</taxon>
        <taxon>Insecta</taxon>
        <taxon>Pterygota</taxon>
        <taxon>Neoptera</taxon>
        <taxon>Paraneoptera</taxon>
        <taxon>Thysanoptera</taxon>
        <taxon>Terebrantia</taxon>
        <taxon>Thripoidea</taxon>
        <taxon>Thripidae</taxon>
        <taxon>Frankliniella</taxon>
    </lineage>
</organism>
<sequence>MAIPASLLLLLALLGSTALADAGVVPQQVRGQPGPHRRLVKCPPGKQCRPGHARYPQTDGNLSPRGFEVIGPIGLVDLEPIEIIEPVEVIEPIEIVEPVEVIDPVHYVQPVEVISPVGVDVVHPVDAGVRSPQVVVVYDDYDYYY</sequence>
<feature type="signal peptide" evidence="1">
    <location>
        <begin position="1"/>
        <end position="22"/>
    </location>
</feature>
<reference evidence="3" key="1">
    <citation type="submission" date="2025-08" db="UniProtKB">
        <authorList>
            <consortium name="RefSeq"/>
        </authorList>
    </citation>
    <scope>IDENTIFICATION</scope>
    <source>
        <tissue evidence="3">Whole organism</tissue>
    </source>
</reference>
<gene>
    <name evidence="3" type="primary">LOC113207772</name>
</gene>
<proteinExistence type="predicted"/>
<protein>
    <submittedName>
        <fullName evidence="3">Uncharacterized protein LOC113207772 isoform X1</fullName>
    </submittedName>
</protein>
<feature type="chain" id="PRO_5027060253" evidence="1">
    <location>
        <begin position="23"/>
        <end position="145"/>
    </location>
</feature>
<dbReference type="Proteomes" id="UP000504606">
    <property type="component" value="Unplaced"/>
</dbReference>
<dbReference type="KEGG" id="foc:113207772"/>
<evidence type="ECO:0000313" key="3">
    <source>
        <dbReference type="RefSeq" id="XP_026280248.1"/>
    </source>
</evidence>
<dbReference type="GeneID" id="113207772"/>